<protein>
    <submittedName>
        <fullName evidence="2">Str. FM013</fullName>
    </submittedName>
</protein>
<gene>
    <name evidence="2" type="ORF">PCAMFM013_S007g000188</name>
</gene>
<feature type="region of interest" description="Disordered" evidence="1">
    <location>
        <begin position="1"/>
        <end position="27"/>
    </location>
</feature>
<evidence type="ECO:0000256" key="1">
    <source>
        <dbReference type="SAM" id="MobiDB-lite"/>
    </source>
</evidence>
<sequence>MSNQSCDSNTSLRAAEKNGPHTVTGMVGPSCGRFEANERSLAYCKAFRLLLPTAAR</sequence>
<name>A0A0G4P7D1_PENC3</name>
<keyword evidence="3" id="KW-1185">Reference proteome</keyword>
<organism evidence="2 3">
    <name type="scientific">Penicillium camemberti (strain FM 013)</name>
    <dbReference type="NCBI Taxonomy" id="1429867"/>
    <lineage>
        <taxon>Eukaryota</taxon>
        <taxon>Fungi</taxon>
        <taxon>Dikarya</taxon>
        <taxon>Ascomycota</taxon>
        <taxon>Pezizomycotina</taxon>
        <taxon>Eurotiomycetes</taxon>
        <taxon>Eurotiomycetidae</taxon>
        <taxon>Eurotiales</taxon>
        <taxon>Aspergillaceae</taxon>
        <taxon>Penicillium</taxon>
    </lineage>
</organism>
<dbReference type="Proteomes" id="UP000053732">
    <property type="component" value="Unassembled WGS sequence"/>
</dbReference>
<feature type="compositionally biased region" description="Polar residues" evidence="1">
    <location>
        <begin position="1"/>
        <end position="12"/>
    </location>
</feature>
<accession>A0A0G4P7D1</accession>
<evidence type="ECO:0000313" key="3">
    <source>
        <dbReference type="Proteomes" id="UP000053732"/>
    </source>
</evidence>
<evidence type="ECO:0000313" key="2">
    <source>
        <dbReference type="EMBL" id="CRL22207.1"/>
    </source>
</evidence>
<proteinExistence type="predicted"/>
<dbReference type="AlphaFoldDB" id="A0A0G4P7D1"/>
<dbReference type="EMBL" id="HG793140">
    <property type="protein sequence ID" value="CRL22207.1"/>
    <property type="molecule type" value="Genomic_DNA"/>
</dbReference>
<reference evidence="2 3" key="1">
    <citation type="journal article" date="2014" name="Nat. Commun.">
        <title>Multiple recent horizontal transfers of a large genomic region in cheese making fungi.</title>
        <authorList>
            <person name="Cheeseman K."/>
            <person name="Ropars J."/>
            <person name="Renault P."/>
            <person name="Dupont J."/>
            <person name="Gouzy J."/>
            <person name="Branca A."/>
            <person name="Abraham A.L."/>
            <person name="Ceppi M."/>
            <person name="Conseiller E."/>
            <person name="Debuchy R."/>
            <person name="Malagnac F."/>
            <person name="Goarin A."/>
            <person name="Silar P."/>
            <person name="Lacoste S."/>
            <person name="Sallet E."/>
            <person name="Bensimon A."/>
            <person name="Giraud T."/>
            <person name="Brygoo Y."/>
        </authorList>
    </citation>
    <scope>NUCLEOTIDE SEQUENCE [LARGE SCALE GENOMIC DNA]</scope>
    <source>
        <strain evidence="3">FM 013</strain>
    </source>
</reference>